<evidence type="ECO:0000313" key="2">
    <source>
        <dbReference type="EMBL" id="KAG5447686.1"/>
    </source>
</evidence>
<feature type="region of interest" description="Disordered" evidence="1">
    <location>
        <begin position="432"/>
        <end position="467"/>
    </location>
</feature>
<reference evidence="2 3" key="2">
    <citation type="journal article" date="2021" name="Genomics">
        <title>High-quality reference genome for Clonorchis sinensis.</title>
        <authorList>
            <person name="Young N.D."/>
            <person name="Stroehlein A.J."/>
            <person name="Kinkar L."/>
            <person name="Wang T."/>
            <person name="Sohn W.M."/>
            <person name="Chang B.C.H."/>
            <person name="Kaur P."/>
            <person name="Weisz D."/>
            <person name="Dudchenko O."/>
            <person name="Aiden E.L."/>
            <person name="Korhonen P.K."/>
            <person name="Gasser R.B."/>
        </authorList>
    </citation>
    <scope>NUCLEOTIDE SEQUENCE [LARGE SCALE GENOMIC DNA]</scope>
    <source>
        <strain evidence="2">Cs-k2</strain>
    </source>
</reference>
<reference evidence="2 3" key="1">
    <citation type="journal article" date="2018" name="Biotechnol. Adv.">
        <title>Improved genomic resources and new bioinformatic workflow for the carcinogenic parasite Clonorchis sinensis: Biotechnological implications.</title>
        <authorList>
            <person name="Wang D."/>
            <person name="Korhonen P.K."/>
            <person name="Gasser R.B."/>
            <person name="Young N.D."/>
        </authorList>
    </citation>
    <scope>NUCLEOTIDE SEQUENCE [LARGE SCALE GENOMIC DNA]</scope>
    <source>
        <strain evidence="2">Cs-k2</strain>
    </source>
</reference>
<gene>
    <name evidence="2" type="ORF">CSKR_106680</name>
</gene>
<evidence type="ECO:0000313" key="3">
    <source>
        <dbReference type="Proteomes" id="UP000286415"/>
    </source>
</evidence>
<sequence length="467" mass="52698">MSWQLSTEVRAYSALAPPFLGFRKGLADEAHKPSRFNCRCLNSLTSVNGSGPSSRPPTGHPKVHISRWSCDLREAGESDCKHFITNRGAIISALLRSVVVRSTTTNLSLRATPLPNNALMMSPRLVLKCLQSIRLDFVPMTGYVTCCNSTASKLVTLFYQTDFVRAESKKLDCFLDCWGRTNENIRLMDCLFIRFKNQLHHFKFFQAFCCFRRSIKHLCSGVQRSGVSRLRRLSENADSNTACPNVHSIDHFLICLIQLHHFAQLAIRRSVSCWRICDLQFATGHFTKILLLMMTLLASFRPVLERSASSLNLTYENIKRVRDGLCTEATWLPTDIILPSSLNSIDQTENNRLETAEIDQLVREQSLLHPPVPLCAITPSHLQFEAPLMQQSKKAKKKALSKQLMRDFSALRAPPGPTTTFLVPNCHATRRKQEGWDTAKLSKPRQGESRGGDRVRTRDLPVSKSAL</sequence>
<comment type="caution">
    <text evidence="2">The sequence shown here is derived from an EMBL/GenBank/DDBJ whole genome shotgun (WGS) entry which is preliminary data.</text>
</comment>
<dbReference type="EMBL" id="NIRI02000042">
    <property type="protein sequence ID" value="KAG5447686.1"/>
    <property type="molecule type" value="Genomic_DNA"/>
</dbReference>
<feature type="compositionally biased region" description="Basic and acidic residues" evidence="1">
    <location>
        <begin position="445"/>
        <end position="461"/>
    </location>
</feature>
<evidence type="ECO:0000256" key="1">
    <source>
        <dbReference type="SAM" id="MobiDB-lite"/>
    </source>
</evidence>
<dbReference type="AlphaFoldDB" id="A0A419Q892"/>
<dbReference type="OrthoDB" id="6253733at2759"/>
<organism evidence="2 3">
    <name type="scientific">Clonorchis sinensis</name>
    <name type="common">Chinese liver fluke</name>
    <dbReference type="NCBI Taxonomy" id="79923"/>
    <lineage>
        <taxon>Eukaryota</taxon>
        <taxon>Metazoa</taxon>
        <taxon>Spiralia</taxon>
        <taxon>Lophotrochozoa</taxon>
        <taxon>Platyhelminthes</taxon>
        <taxon>Trematoda</taxon>
        <taxon>Digenea</taxon>
        <taxon>Opisthorchiida</taxon>
        <taxon>Opisthorchiata</taxon>
        <taxon>Opisthorchiidae</taxon>
        <taxon>Clonorchis</taxon>
    </lineage>
</organism>
<dbReference type="Proteomes" id="UP000286415">
    <property type="component" value="Unassembled WGS sequence"/>
</dbReference>
<proteinExistence type="predicted"/>
<name>A0A419Q892_CLOSI</name>
<accession>A0A419Q892</accession>
<dbReference type="InParanoid" id="A0A419Q892"/>
<keyword evidence="3" id="KW-1185">Reference proteome</keyword>
<protein>
    <submittedName>
        <fullName evidence="2">Uncharacterized protein</fullName>
    </submittedName>
</protein>